<evidence type="ECO:0000256" key="10">
    <source>
        <dbReference type="HAMAP-Rule" id="MF_00033"/>
    </source>
</evidence>
<comment type="caution">
    <text evidence="10">Lacks conserved residue(s) required for the propagation of feature annotation.</text>
</comment>
<evidence type="ECO:0000256" key="5">
    <source>
        <dbReference type="ARBA" id="ARBA00022960"/>
    </source>
</evidence>
<keyword evidence="7 10" id="KW-0472">Membrane</keyword>
<name>E8T230_THEA1</name>
<dbReference type="STRING" id="648996.Theam_0958"/>
<evidence type="ECO:0000256" key="3">
    <source>
        <dbReference type="ARBA" id="ARBA00022676"/>
    </source>
</evidence>
<feature type="binding site" evidence="10">
    <location>
        <position position="197"/>
    </location>
    <ligand>
        <name>UDP-N-acetyl-alpha-D-glucosamine</name>
        <dbReference type="ChEBI" id="CHEBI:57705"/>
    </ligand>
</feature>
<dbReference type="GO" id="GO:0005886">
    <property type="term" value="C:plasma membrane"/>
    <property type="evidence" value="ECO:0007669"/>
    <property type="project" value="UniProtKB-SubCell"/>
</dbReference>
<keyword evidence="9 10" id="KW-0961">Cell wall biogenesis/degradation</keyword>
<gene>
    <name evidence="10" type="primary">murG</name>
    <name evidence="13" type="ordered locus">Theam_0958</name>
</gene>
<dbReference type="GO" id="GO:0009252">
    <property type="term" value="P:peptidoglycan biosynthetic process"/>
    <property type="evidence" value="ECO:0007669"/>
    <property type="project" value="UniProtKB-UniRule"/>
</dbReference>
<dbReference type="Gene3D" id="3.40.50.2000">
    <property type="entry name" value="Glycogen Phosphorylase B"/>
    <property type="match status" value="2"/>
</dbReference>
<evidence type="ECO:0000256" key="6">
    <source>
        <dbReference type="ARBA" id="ARBA00022984"/>
    </source>
</evidence>
<evidence type="ECO:0000313" key="14">
    <source>
        <dbReference type="Proteomes" id="UP000006362"/>
    </source>
</evidence>
<keyword evidence="2 10" id="KW-0132">Cell division</keyword>
<reference evidence="13" key="1">
    <citation type="submission" date="2011-01" db="EMBL/GenBank/DDBJ databases">
        <title>Complete sequence of chromosome of Thermovibrio ammonificans HB-1.</title>
        <authorList>
            <consortium name="US DOE Joint Genome Institute"/>
            <person name="Lucas S."/>
            <person name="Copeland A."/>
            <person name="Lapidus A."/>
            <person name="Cheng J.-F."/>
            <person name="Goodwin L."/>
            <person name="Pitluck S."/>
            <person name="Davenport K."/>
            <person name="Detter J.C."/>
            <person name="Han C."/>
            <person name="Tapia R."/>
            <person name="Land M."/>
            <person name="Hauser L."/>
            <person name="Kyrpides N."/>
            <person name="Ivanova N."/>
            <person name="Ovchinnikova G."/>
            <person name="Vetriani C."/>
            <person name="Woyke T."/>
        </authorList>
    </citation>
    <scope>NUCLEOTIDE SEQUENCE [LARGE SCALE GENOMIC DNA]</scope>
    <source>
        <strain evidence="13">HB-1</strain>
    </source>
</reference>
<dbReference type="GO" id="GO:0051301">
    <property type="term" value="P:cell division"/>
    <property type="evidence" value="ECO:0007669"/>
    <property type="project" value="UniProtKB-KW"/>
</dbReference>
<dbReference type="InterPro" id="IPR004276">
    <property type="entry name" value="GlycoTrans_28_N"/>
</dbReference>
<evidence type="ECO:0000256" key="2">
    <source>
        <dbReference type="ARBA" id="ARBA00022618"/>
    </source>
</evidence>
<evidence type="ECO:0000256" key="7">
    <source>
        <dbReference type="ARBA" id="ARBA00023136"/>
    </source>
</evidence>
<comment type="function">
    <text evidence="10">Cell wall formation. Catalyzes the transfer of a GlcNAc subunit on undecaprenyl-pyrophosphoryl-MurNAc-pentapeptide (lipid intermediate I) to form undecaprenyl-pyrophosphoryl-MurNAc-(pentapeptide)GlcNAc (lipid intermediate II).</text>
</comment>
<keyword evidence="10" id="KW-0997">Cell inner membrane</keyword>
<dbReference type="EMBL" id="CP002444">
    <property type="protein sequence ID" value="ADU96925.1"/>
    <property type="molecule type" value="Genomic_DNA"/>
</dbReference>
<dbReference type="PANTHER" id="PTHR21015:SF22">
    <property type="entry name" value="GLYCOSYLTRANSFERASE"/>
    <property type="match status" value="1"/>
</dbReference>
<dbReference type="CDD" id="cd03785">
    <property type="entry name" value="GT28_MurG"/>
    <property type="match status" value="1"/>
</dbReference>
<dbReference type="HAMAP" id="MF_00033">
    <property type="entry name" value="MurG"/>
    <property type="match status" value="1"/>
</dbReference>
<comment type="subcellular location">
    <subcellularLocation>
        <location evidence="10">Cell inner membrane</location>
        <topology evidence="10">Peripheral membrane protein</topology>
        <orientation evidence="10">Cytoplasmic side</orientation>
    </subcellularLocation>
</comment>
<dbReference type="KEGG" id="tam:Theam_0958"/>
<feature type="binding site" evidence="10">
    <location>
        <position position="121"/>
    </location>
    <ligand>
        <name>UDP-N-acetyl-alpha-D-glucosamine</name>
        <dbReference type="ChEBI" id="CHEBI:57705"/>
    </ligand>
</feature>
<protein>
    <recommendedName>
        <fullName evidence="10">UDP-N-acetylglucosamine--N-acetylmuramyl-(pentapeptide) pyrophosphoryl-undecaprenol N-acetylglucosamine transferase</fullName>
        <ecNumber evidence="10">2.4.1.227</ecNumber>
    </recommendedName>
    <alternativeName>
        <fullName evidence="10">Undecaprenyl-PP-MurNAc-pentapeptide-UDPGlcNAc GlcNAc transferase</fullName>
    </alternativeName>
</protein>
<dbReference type="EC" id="2.4.1.227" evidence="10"/>
<dbReference type="GO" id="GO:0071555">
    <property type="term" value="P:cell wall organization"/>
    <property type="evidence" value="ECO:0007669"/>
    <property type="project" value="UniProtKB-KW"/>
</dbReference>
<keyword evidence="4 10" id="KW-0808">Transferase</keyword>
<dbReference type="InterPro" id="IPR006009">
    <property type="entry name" value="GlcNAc_MurG"/>
</dbReference>
<comment type="catalytic activity">
    <reaction evidence="10">
        <text>di-trans,octa-cis-undecaprenyl diphospho-N-acetyl-alpha-D-muramoyl-L-alanyl-D-glutamyl-meso-2,6-diaminopimeloyl-D-alanyl-D-alanine + UDP-N-acetyl-alpha-D-glucosamine = di-trans,octa-cis-undecaprenyl diphospho-[N-acetyl-alpha-D-glucosaminyl-(1-&gt;4)]-N-acetyl-alpha-D-muramoyl-L-alanyl-D-glutamyl-meso-2,6-diaminopimeloyl-D-alanyl-D-alanine + UDP + H(+)</text>
        <dbReference type="Rhea" id="RHEA:31227"/>
        <dbReference type="ChEBI" id="CHEBI:15378"/>
        <dbReference type="ChEBI" id="CHEBI:57705"/>
        <dbReference type="ChEBI" id="CHEBI:58223"/>
        <dbReference type="ChEBI" id="CHEBI:61387"/>
        <dbReference type="ChEBI" id="CHEBI:61388"/>
        <dbReference type="EC" id="2.4.1.227"/>
    </reaction>
</comment>
<dbReference type="SUPFAM" id="SSF53756">
    <property type="entry name" value="UDP-Glycosyltransferase/glycogen phosphorylase"/>
    <property type="match status" value="1"/>
</dbReference>
<dbReference type="eggNOG" id="COG0707">
    <property type="taxonomic scope" value="Bacteria"/>
</dbReference>
<dbReference type="GO" id="GO:0005975">
    <property type="term" value="P:carbohydrate metabolic process"/>
    <property type="evidence" value="ECO:0007669"/>
    <property type="project" value="InterPro"/>
</dbReference>
<dbReference type="Pfam" id="PF04101">
    <property type="entry name" value="Glyco_tran_28_C"/>
    <property type="match status" value="1"/>
</dbReference>
<dbReference type="PANTHER" id="PTHR21015">
    <property type="entry name" value="UDP-N-ACETYLGLUCOSAMINE--N-ACETYLMURAMYL-(PENTAPEPTIDE) PYROPHOSPHORYL-UNDECAPRENOL N-ACETYLGLUCOSAMINE TRANSFERASE 1"/>
    <property type="match status" value="1"/>
</dbReference>
<evidence type="ECO:0000256" key="8">
    <source>
        <dbReference type="ARBA" id="ARBA00023306"/>
    </source>
</evidence>
<accession>E8T230</accession>
<evidence type="ECO:0000256" key="4">
    <source>
        <dbReference type="ARBA" id="ARBA00022679"/>
    </source>
</evidence>
<dbReference type="GO" id="GO:0008360">
    <property type="term" value="P:regulation of cell shape"/>
    <property type="evidence" value="ECO:0007669"/>
    <property type="project" value="UniProtKB-KW"/>
</dbReference>
<comment type="similarity">
    <text evidence="10">Belongs to the glycosyltransferase 28 family. MurG subfamily.</text>
</comment>
<keyword evidence="5 10" id="KW-0133">Cell shape</keyword>
<dbReference type="Pfam" id="PF03033">
    <property type="entry name" value="Glyco_transf_28"/>
    <property type="match status" value="1"/>
</dbReference>
<keyword evidence="14" id="KW-1185">Reference proteome</keyword>
<proteinExistence type="inferred from homology"/>
<dbReference type="UniPathway" id="UPA00219"/>
<evidence type="ECO:0000256" key="9">
    <source>
        <dbReference type="ARBA" id="ARBA00023316"/>
    </source>
</evidence>
<dbReference type="NCBIfam" id="TIGR01133">
    <property type="entry name" value="murG"/>
    <property type="match status" value="1"/>
</dbReference>
<feature type="binding site" evidence="10">
    <location>
        <begin position="10"/>
        <end position="12"/>
    </location>
    <ligand>
        <name>UDP-N-acetyl-alpha-D-glucosamine</name>
        <dbReference type="ChEBI" id="CHEBI:57705"/>
    </ligand>
</feature>
<keyword evidence="3 10" id="KW-0328">Glycosyltransferase</keyword>
<dbReference type="AlphaFoldDB" id="E8T230"/>
<feature type="domain" description="Glycosyltransferase family 28 N-terminal" evidence="11">
    <location>
        <begin position="3"/>
        <end position="139"/>
    </location>
</feature>
<keyword evidence="1 10" id="KW-1003">Cell membrane</keyword>
<evidence type="ECO:0000256" key="1">
    <source>
        <dbReference type="ARBA" id="ARBA00022475"/>
    </source>
</evidence>
<feature type="domain" description="Glycosyl transferase family 28 C-terminal" evidence="12">
    <location>
        <begin position="190"/>
        <end position="338"/>
    </location>
</feature>
<dbReference type="RefSeq" id="WP_013537711.1">
    <property type="nucleotide sequence ID" value="NC_014926.1"/>
</dbReference>
<feature type="binding site" evidence="10">
    <location>
        <position position="161"/>
    </location>
    <ligand>
        <name>UDP-N-acetyl-alpha-D-glucosamine</name>
        <dbReference type="ChEBI" id="CHEBI:57705"/>
    </ligand>
</feature>
<comment type="pathway">
    <text evidence="10">Cell wall biogenesis; peptidoglycan biosynthesis.</text>
</comment>
<sequence>MRVVLSGGGTGGHYFPALAVGRELQRRGHRVFFVGSKGRIEERLNDFPAEERVYLPVAAFSGKGLKGLVAPFTVSAAALKLLKLFKRWRPDRVVVFGGYASMPAGLAAVLSGTPLFLQEQNSVPGRSLRLLSRFAGKAFLGFPDARKSLRCSCVFSGNPVREEVVEAAESKGKVGTRFLKRVGLSPELPTLLIVGGSQGALWLNETALKALPLIRGKFQVIHVTGPGKGRDRAEKLYRERGIPAFVTEFYGKVWELYAAADAAVSRAGALALAELSLFGIPTLLVPFPFATDDHQFKNGAFYAERGAAILRRQEELPPEEFARIVARLLFDRIERERLRKNFLSLSRPEATELIVGELELNGEN</sequence>
<evidence type="ECO:0000313" key="13">
    <source>
        <dbReference type="EMBL" id="ADU96925.1"/>
    </source>
</evidence>
<keyword evidence="6 10" id="KW-0573">Peptidoglycan synthesis</keyword>
<organism evidence="13 14">
    <name type="scientific">Thermovibrio ammonificans (strain DSM 15698 / JCM 12110 / HB-1)</name>
    <dbReference type="NCBI Taxonomy" id="648996"/>
    <lineage>
        <taxon>Bacteria</taxon>
        <taxon>Pseudomonadati</taxon>
        <taxon>Aquificota</taxon>
        <taxon>Aquificia</taxon>
        <taxon>Desulfurobacteriales</taxon>
        <taxon>Desulfurobacteriaceae</taxon>
        <taxon>Thermovibrio</taxon>
    </lineage>
</organism>
<feature type="binding site" evidence="10">
    <location>
        <position position="295"/>
    </location>
    <ligand>
        <name>UDP-N-acetyl-alpha-D-glucosamine</name>
        <dbReference type="ChEBI" id="CHEBI:57705"/>
    </ligand>
</feature>
<dbReference type="GO" id="GO:0050511">
    <property type="term" value="F:undecaprenyldiphospho-muramoylpentapeptide beta-N-acetylglucosaminyltransferase activity"/>
    <property type="evidence" value="ECO:0007669"/>
    <property type="project" value="UniProtKB-UniRule"/>
</dbReference>
<keyword evidence="8 10" id="KW-0131">Cell cycle</keyword>
<dbReference type="OrthoDB" id="9808936at2"/>
<evidence type="ECO:0000259" key="12">
    <source>
        <dbReference type="Pfam" id="PF04101"/>
    </source>
</evidence>
<dbReference type="Proteomes" id="UP000006362">
    <property type="component" value="Chromosome"/>
</dbReference>
<dbReference type="HOGENOM" id="CLU_037404_2_1_0"/>
<dbReference type="InterPro" id="IPR007235">
    <property type="entry name" value="Glyco_trans_28_C"/>
</dbReference>
<evidence type="ECO:0000259" key="11">
    <source>
        <dbReference type="Pfam" id="PF03033"/>
    </source>
</evidence>
<dbReference type="GO" id="GO:0051991">
    <property type="term" value="F:UDP-N-acetyl-D-glucosamine:N-acetylmuramoyl-L-alanyl-D-glutamyl-meso-2,6-diaminopimelyl-D-alanyl-D-alanine-diphosphoundecaprenol 4-beta-N-acetylglucosaminlytransferase activity"/>
    <property type="evidence" value="ECO:0007669"/>
    <property type="project" value="RHEA"/>
</dbReference>